<dbReference type="Proteomes" id="UP001519343">
    <property type="component" value="Unassembled WGS sequence"/>
</dbReference>
<keyword evidence="2 3" id="KW-0560">Oxidoreductase</keyword>
<dbReference type="EC" id="1.21.4.1" evidence="3"/>
<accession>A0ABS4GSC9</accession>
<dbReference type="EMBL" id="JAGGKT010000009">
    <property type="protein sequence ID" value="MBP1933161.1"/>
    <property type="molecule type" value="Genomic_DNA"/>
</dbReference>
<keyword evidence="1" id="KW-0712">Selenocysteine</keyword>
<organism evidence="3 4">
    <name type="scientific">Ammoniphilus resinae</name>
    <dbReference type="NCBI Taxonomy" id="861532"/>
    <lineage>
        <taxon>Bacteria</taxon>
        <taxon>Bacillati</taxon>
        <taxon>Bacillota</taxon>
        <taxon>Bacilli</taxon>
        <taxon>Bacillales</taxon>
        <taxon>Paenibacillaceae</taxon>
        <taxon>Aneurinibacillus group</taxon>
        <taxon>Ammoniphilus</taxon>
    </lineage>
</organism>
<keyword evidence="4" id="KW-1185">Reference proteome</keyword>
<evidence type="ECO:0000313" key="3">
    <source>
        <dbReference type="EMBL" id="MBP1933161.1"/>
    </source>
</evidence>
<proteinExistence type="predicted"/>
<evidence type="ECO:0000313" key="4">
    <source>
        <dbReference type="Proteomes" id="UP001519343"/>
    </source>
</evidence>
<sequence length="152" mass="16896">MWKQKVIGKVAEAMVKKVETPPTIAPWGKSLAQARVALVTTAGVHLKEQPIFQVEEGDSSYRVIPNDVRQEDLMISHTHYDRTDADQDINCVFPIARLQELAQQGIIGSAASVHYGFMGYIPKPQKLMEEVAPEVARFLKEDQVDIVVLSPG</sequence>
<dbReference type="GO" id="GO:0050002">
    <property type="term" value="F:D-proline reductase activity"/>
    <property type="evidence" value="ECO:0007669"/>
    <property type="project" value="UniProtKB-EC"/>
</dbReference>
<comment type="caution">
    <text evidence="3">The sequence shown here is derived from an EMBL/GenBank/DDBJ whole genome shotgun (WGS) entry which is preliminary data.</text>
</comment>
<reference evidence="3 4" key="1">
    <citation type="submission" date="2021-03" db="EMBL/GenBank/DDBJ databases">
        <title>Genomic Encyclopedia of Type Strains, Phase IV (KMG-IV): sequencing the most valuable type-strain genomes for metagenomic binning, comparative biology and taxonomic classification.</title>
        <authorList>
            <person name="Goeker M."/>
        </authorList>
    </citation>
    <scope>NUCLEOTIDE SEQUENCE [LARGE SCALE GENOMIC DNA]</scope>
    <source>
        <strain evidence="3 4">DSM 24738</strain>
    </source>
</reference>
<name>A0ABS4GSC9_9BACL</name>
<dbReference type="InterPro" id="IPR010187">
    <property type="entry name" value="Various_sel_PB"/>
</dbReference>
<evidence type="ECO:0000256" key="2">
    <source>
        <dbReference type="ARBA" id="ARBA00023002"/>
    </source>
</evidence>
<protein>
    <submittedName>
        <fullName evidence="3">D-proline reductase (Dithiol) PrdB</fullName>
        <ecNumber evidence="3">1.21.4.1</ecNumber>
    </submittedName>
</protein>
<evidence type="ECO:0000256" key="1">
    <source>
        <dbReference type="ARBA" id="ARBA00022933"/>
    </source>
</evidence>
<dbReference type="Pfam" id="PF07355">
    <property type="entry name" value="GRDB"/>
    <property type="match status" value="1"/>
</dbReference>
<gene>
    <name evidence="3" type="ORF">J2Z37_003172</name>
</gene>